<dbReference type="PANTHER" id="PTHR43652">
    <property type="entry name" value="BASIC AMINO ACID ANTIPORTER YFCC-RELATED"/>
    <property type="match status" value="1"/>
</dbReference>
<evidence type="ECO:0000256" key="7">
    <source>
        <dbReference type="SAM" id="Phobius"/>
    </source>
</evidence>
<sequence length="590" mass="61784">MTSDQIILFALFGAVFALLLWGRFRYDLVAFSALMLGVVSGVVPTESAFSGFGHPATLVVALVLIVSAGLVRSGAVFLITRTLVDSARGLGRHIALMGAVGALLSAFMNNVAALALLMPVDIQTARKAGRAPGLSLMPLSFATILGGMATLIGTPPNIIIASIRHDTLGEPFHMFDFAPVGATAALAGLVFVALIGWRLIPDRGGAQEPEATFAPYIAELTLPEDTPHEGKRLAELDTEAERADVAILGLVRNGKRRYGRAANAVLRAGDTLVLEAAPAALDEFRSALGLAFSDAERQEQLTAAGEGLEVIELVVPEGARIAGRTAQGLGLAWRQNAILMGISREGRPIRDQVRKTEVHPGDILLLLCPTGRTADVTDWIGGLPLAQRGLSVTADDKTWTAISLFAAAVAAASLGLIYLPVALGLVVIAYVLARILPIADIYNHVEWPVVVLLGSMIPLGAALETSGGTELIAGALVTLTAGLPAWVVLTVLMLVTMTLSDVLNNTATTIVAAPVGIQMAQTLGVSPDPFLMAVAVAASSAFLTPIGHKNNTLILGPGGYRFGDYWRMGLPLEALIVAVSIPAILLFWPL</sequence>
<dbReference type="InterPro" id="IPR006037">
    <property type="entry name" value="RCK_C"/>
</dbReference>
<dbReference type="GO" id="GO:0008324">
    <property type="term" value="F:monoatomic cation transmembrane transporter activity"/>
    <property type="evidence" value="ECO:0007669"/>
    <property type="project" value="InterPro"/>
</dbReference>
<name>A0A2S0MKW6_9RHOB</name>
<feature type="transmembrane region" description="Helical" evidence="7">
    <location>
        <begin position="471"/>
        <end position="495"/>
    </location>
</feature>
<comment type="subcellular location">
    <subcellularLocation>
        <location evidence="1">Membrane</location>
        <topology evidence="1">Multi-pass membrane protein</topology>
    </subcellularLocation>
</comment>
<reference evidence="10" key="1">
    <citation type="submission" date="2018-03" db="EMBL/GenBank/DDBJ databases">
        <title>Genomic analysis of the strain SH-1 isolated from shrimp intestine.</title>
        <authorList>
            <person name="Kim Y.-S."/>
            <person name="Kim S.-E."/>
            <person name="Kim K.-H."/>
        </authorList>
    </citation>
    <scope>NUCLEOTIDE SEQUENCE [LARGE SCALE GENOMIC DNA]</scope>
    <source>
        <strain evidence="10">SH-1</strain>
    </source>
</reference>
<keyword evidence="2" id="KW-0813">Transport</keyword>
<dbReference type="Gene3D" id="3.30.70.1450">
    <property type="entry name" value="Regulator of K+ conductance, C-terminal domain"/>
    <property type="match status" value="2"/>
</dbReference>
<evidence type="ECO:0000313" key="10">
    <source>
        <dbReference type="Proteomes" id="UP000237655"/>
    </source>
</evidence>
<dbReference type="EMBL" id="CP027665">
    <property type="protein sequence ID" value="AVO36519.1"/>
    <property type="molecule type" value="Genomic_DNA"/>
</dbReference>
<evidence type="ECO:0000256" key="5">
    <source>
        <dbReference type="ARBA" id="ARBA00022989"/>
    </source>
</evidence>
<dbReference type="InterPro" id="IPR051679">
    <property type="entry name" value="DASS-Related_Transporters"/>
</dbReference>
<dbReference type="Pfam" id="PF02080">
    <property type="entry name" value="TrkA_C"/>
    <property type="match status" value="2"/>
</dbReference>
<feature type="transmembrane region" description="Helical" evidence="7">
    <location>
        <begin position="568"/>
        <end position="588"/>
    </location>
</feature>
<dbReference type="SUPFAM" id="SSF116726">
    <property type="entry name" value="TrkA C-terminal domain-like"/>
    <property type="match status" value="2"/>
</dbReference>
<evidence type="ECO:0000313" key="9">
    <source>
        <dbReference type="EMBL" id="AVO36519.1"/>
    </source>
</evidence>
<protein>
    <submittedName>
        <fullName evidence="9">SLC13 family permease</fullName>
    </submittedName>
</protein>
<organism evidence="9 10">
    <name type="scientific">Pukyongiella litopenaei</name>
    <dbReference type="NCBI Taxonomy" id="2605946"/>
    <lineage>
        <taxon>Bacteria</taxon>
        <taxon>Pseudomonadati</taxon>
        <taxon>Pseudomonadota</taxon>
        <taxon>Alphaproteobacteria</taxon>
        <taxon>Rhodobacterales</taxon>
        <taxon>Paracoccaceae</taxon>
        <taxon>Pukyongiella</taxon>
    </lineage>
</organism>
<feature type="transmembrane region" description="Helical" evidence="7">
    <location>
        <begin position="175"/>
        <end position="197"/>
    </location>
</feature>
<feature type="transmembrane region" description="Helical" evidence="7">
    <location>
        <begin position="96"/>
        <end position="119"/>
    </location>
</feature>
<proteinExistence type="predicted"/>
<keyword evidence="5 7" id="KW-1133">Transmembrane helix</keyword>
<dbReference type="GO" id="GO:0006813">
    <property type="term" value="P:potassium ion transport"/>
    <property type="evidence" value="ECO:0007669"/>
    <property type="project" value="InterPro"/>
</dbReference>
<dbReference type="Proteomes" id="UP000237655">
    <property type="component" value="Chromosome"/>
</dbReference>
<keyword evidence="4" id="KW-0677">Repeat</keyword>
<keyword evidence="3 7" id="KW-0812">Transmembrane</keyword>
<evidence type="ECO:0000256" key="1">
    <source>
        <dbReference type="ARBA" id="ARBA00004141"/>
    </source>
</evidence>
<gene>
    <name evidence="9" type="ORF">C6Y53_01565</name>
</gene>
<evidence type="ECO:0000256" key="4">
    <source>
        <dbReference type="ARBA" id="ARBA00022737"/>
    </source>
</evidence>
<evidence type="ECO:0000256" key="3">
    <source>
        <dbReference type="ARBA" id="ARBA00022692"/>
    </source>
</evidence>
<feature type="transmembrane region" description="Helical" evidence="7">
    <location>
        <begin position="529"/>
        <end position="547"/>
    </location>
</feature>
<feature type="transmembrane region" description="Helical" evidence="7">
    <location>
        <begin position="139"/>
        <end position="163"/>
    </location>
</feature>
<dbReference type="AlphaFoldDB" id="A0A2S0MKW6"/>
<dbReference type="Pfam" id="PF03600">
    <property type="entry name" value="CitMHS"/>
    <property type="match status" value="1"/>
</dbReference>
<evidence type="ECO:0000256" key="6">
    <source>
        <dbReference type="ARBA" id="ARBA00023136"/>
    </source>
</evidence>
<dbReference type="RefSeq" id="WP_106470834.1">
    <property type="nucleotide sequence ID" value="NZ_CP027665.1"/>
</dbReference>
<keyword evidence="6 7" id="KW-0472">Membrane</keyword>
<feature type="domain" description="RCK C-terminal" evidence="8">
    <location>
        <begin position="205"/>
        <end position="290"/>
    </location>
</feature>
<dbReference type="PANTHER" id="PTHR43652:SF2">
    <property type="entry name" value="BASIC AMINO ACID ANTIPORTER YFCC-RELATED"/>
    <property type="match status" value="1"/>
</dbReference>
<dbReference type="InterPro" id="IPR004680">
    <property type="entry name" value="Cit_transptr-like_dom"/>
</dbReference>
<dbReference type="KEGG" id="thas:C6Y53_01565"/>
<feature type="transmembrane region" description="Helical" evidence="7">
    <location>
        <begin position="29"/>
        <end position="52"/>
    </location>
</feature>
<dbReference type="GO" id="GO:0005886">
    <property type="term" value="C:plasma membrane"/>
    <property type="evidence" value="ECO:0007669"/>
    <property type="project" value="TreeGrafter"/>
</dbReference>
<dbReference type="InterPro" id="IPR036721">
    <property type="entry name" value="RCK_C_sf"/>
</dbReference>
<feature type="domain" description="RCK C-terminal" evidence="8">
    <location>
        <begin position="298"/>
        <end position="382"/>
    </location>
</feature>
<dbReference type="PROSITE" id="PS51202">
    <property type="entry name" value="RCK_C"/>
    <property type="match status" value="2"/>
</dbReference>
<keyword evidence="10" id="KW-1185">Reference proteome</keyword>
<feature type="transmembrane region" description="Helical" evidence="7">
    <location>
        <begin position="404"/>
        <end position="433"/>
    </location>
</feature>
<feature type="transmembrane region" description="Helical" evidence="7">
    <location>
        <begin position="6"/>
        <end position="22"/>
    </location>
</feature>
<evidence type="ECO:0000256" key="2">
    <source>
        <dbReference type="ARBA" id="ARBA00022448"/>
    </source>
</evidence>
<feature type="transmembrane region" description="Helical" evidence="7">
    <location>
        <begin position="58"/>
        <end position="84"/>
    </location>
</feature>
<evidence type="ECO:0000259" key="8">
    <source>
        <dbReference type="PROSITE" id="PS51202"/>
    </source>
</evidence>
<feature type="transmembrane region" description="Helical" evidence="7">
    <location>
        <begin position="445"/>
        <end position="465"/>
    </location>
</feature>
<accession>A0A2S0MKW6</accession>